<evidence type="ECO:0000313" key="2">
    <source>
        <dbReference type="EMBL" id="KAF0732244.1"/>
    </source>
</evidence>
<dbReference type="Proteomes" id="UP000481153">
    <property type="component" value="Unassembled WGS sequence"/>
</dbReference>
<feature type="transmembrane region" description="Helical" evidence="1">
    <location>
        <begin position="36"/>
        <end position="55"/>
    </location>
</feature>
<dbReference type="VEuPathDB" id="FungiDB:AeMF1_005945"/>
<sequence length="222" mass="25290">MSIAARLRVVVLFIVVINIILPLVIYSILANYMADVYALLLSSIPPSLNTIFTILRERRCDVISALSVVSIGLSAVVTFATRDVRLLLAKDSFFTVGIGMAYWSSTICADEDIMWSYYRRLHDPDAMQELNLKYKRPDVRSRWHFLCRVWGSGFWLEAAIRLILIYSIPVHIMVYMNTALFVMTMSSLGCWTKLYVASSRRQQVAAEMLLEQTSEEDTASRA</sequence>
<keyword evidence="1" id="KW-0472">Membrane</keyword>
<organism evidence="2 3">
    <name type="scientific">Aphanomyces euteiches</name>
    <dbReference type="NCBI Taxonomy" id="100861"/>
    <lineage>
        <taxon>Eukaryota</taxon>
        <taxon>Sar</taxon>
        <taxon>Stramenopiles</taxon>
        <taxon>Oomycota</taxon>
        <taxon>Saprolegniomycetes</taxon>
        <taxon>Saprolegniales</taxon>
        <taxon>Verrucalvaceae</taxon>
        <taxon>Aphanomyces</taxon>
    </lineage>
</organism>
<comment type="caution">
    <text evidence="2">The sequence shown here is derived from an EMBL/GenBank/DDBJ whole genome shotgun (WGS) entry which is preliminary data.</text>
</comment>
<dbReference type="NCBIfam" id="NF041646">
    <property type="entry name" value="VC0807_fam"/>
    <property type="match status" value="1"/>
</dbReference>
<evidence type="ECO:0000313" key="3">
    <source>
        <dbReference type="Proteomes" id="UP000481153"/>
    </source>
</evidence>
<protein>
    <submittedName>
        <fullName evidence="2">Uncharacterized protein</fullName>
    </submittedName>
</protein>
<keyword evidence="1" id="KW-0812">Transmembrane</keyword>
<evidence type="ECO:0000256" key="1">
    <source>
        <dbReference type="SAM" id="Phobius"/>
    </source>
</evidence>
<reference evidence="2 3" key="1">
    <citation type="submission" date="2019-07" db="EMBL/GenBank/DDBJ databases">
        <title>Genomics analysis of Aphanomyces spp. identifies a new class of oomycete effector associated with host adaptation.</title>
        <authorList>
            <person name="Gaulin E."/>
        </authorList>
    </citation>
    <scope>NUCLEOTIDE SEQUENCE [LARGE SCALE GENOMIC DNA]</scope>
    <source>
        <strain evidence="2 3">ATCC 201684</strain>
    </source>
</reference>
<feature type="transmembrane region" description="Helical" evidence="1">
    <location>
        <begin position="7"/>
        <end position="30"/>
    </location>
</feature>
<name>A0A6G0WXH9_9STRA</name>
<accession>A0A6G0WXH9</accession>
<dbReference type="EMBL" id="VJMJ01000135">
    <property type="protein sequence ID" value="KAF0732244.1"/>
    <property type="molecule type" value="Genomic_DNA"/>
</dbReference>
<feature type="transmembrane region" description="Helical" evidence="1">
    <location>
        <begin position="145"/>
        <end position="166"/>
    </location>
</feature>
<proteinExistence type="predicted"/>
<gene>
    <name evidence="2" type="ORF">Ae201684_010536</name>
</gene>
<feature type="transmembrane region" description="Helical" evidence="1">
    <location>
        <begin position="62"/>
        <end position="80"/>
    </location>
</feature>
<keyword evidence="1" id="KW-1133">Transmembrane helix</keyword>
<keyword evidence="3" id="KW-1185">Reference proteome</keyword>
<dbReference type="AlphaFoldDB" id="A0A6G0WXH9"/>